<feature type="transmembrane region" description="Helical" evidence="1">
    <location>
        <begin position="6"/>
        <end position="23"/>
    </location>
</feature>
<keyword evidence="1" id="KW-0472">Membrane</keyword>
<reference evidence="2" key="1">
    <citation type="submission" date="2020-05" db="EMBL/GenBank/DDBJ databases">
        <title>Mycena genomes resolve the evolution of fungal bioluminescence.</title>
        <authorList>
            <person name="Tsai I.J."/>
        </authorList>
    </citation>
    <scope>NUCLEOTIDE SEQUENCE</scope>
    <source>
        <strain evidence="2">160909Yilan</strain>
    </source>
</reference>
<dbReference type="InterPro" id="IPR003903">
    <property type="entry name" value="UIM_dom"/>
</dbReference>
<protein>
    <submittedName>
        <fullName evidence="2">Uncharacterized protein</fullName>
    </submittedName>
</protein>
<evidence type="ECO:0000313" key="2">
    <source>
        <dbReference type="EMBL" id="KAF7361440.1"/>
    </source>
</evidence>
<comment type="caution">
    <text evidence="2">The sequence shown here is derived from an EMBL/GenBank/DDBJ whole genome shotgun (WGS) entry which is preliminary data.</text>
</comment>
<keyword evidence="1" id="KW-1133">Transmembrane helix</keyword>
<accession>A0A8H6YHV6</accession>
<evidence type="ECO:0000256" key="1">
    <source>
        <dbReference type="SAM" id="Phobius"/>
    </source>
</evidence>
<proteinExistence type="predicted"/>
<organism evidence="2 3">
    <name type="scientific">Mycena sanguinolenta</name>
    <dbReference type="NCBI Taxonomy" id="230812"/>
    <lineage>
        <taxon>Eukaryota</taxon>
        <taxon>Fungi</taxon>
        <taxon>Dikarya</taxon>
        <taxon>Basidiomycota</taxon>
        <taxon>Agaricomycotina</taxon>
        <taxon>Agaricomycetes</taxon>
        <taxon>Agaricomycetidae</taxon>
        <taxon>Agaricales</taxon>
        <taxon>Marasmiineae</taxon>
        <taxon>Mycenaceae</taxon>
        <taxon>Mycena</taxon>
    </lineage>
</organism>
<dbReference type="Proteomes" id="UP000623467">
    <property type="component" value="Unassembled WGS sequence"/>
</dbReference>
<dbReference type="Pfam" id="PF02809">
    <property type="entry name" value="UIM"/>
    <property type="match status" value="2"/>
</dbReference>
<sequence length="260" mass="27316">MSDPVSFGLLCPVSLGLIYLYMFRKRGARRQPSSSSMTCSRPSDVPHASEDADLALAIALSLEEAKACVPAIADVNDDPEDADITRAIALSLQEAKMQQRPRPDILPAKLGVPAYASVYADPDVLSGVDTSSTADTLVTMGALESSPESRTNTGWSGHSISTHVMIGPIEEAVGSQRSVGCSDCQCNGATGGVGGLSEGPSPSLTFDRSLVHLNINGGRGGNGGAAGRFNGDDGTGQAPIFFNFRRWLLRLGPRGPRRRE</sequence>
<keyword evidence="1" id="KW-0812">Transmembrane</keyword>
<keyword evidence="3" id="KW-1185">Reference proteome</keyword>
<dbReference type="SMART" id="SM00726">
    <property type="entry name" value="UIM"/>
    <property type="match status" value="2"/>
</dbReference>
<evidence type="ECO:0000313" key="3">
    <source>
        <dbReference type="Proteomes" id="UP000623467"/>
    </source>
</evidence>
<dbReference type="PROSITE" id="PS50330">
    <property type="entry name" value="UIM"/>
    <property type="match status" value="1"/>
</dbReference>
<dbReference type="AlphaFoldDB" id="A0A8H6YHV6"/>
<name>A0A8H6YHV6_9AGAR</name>
<gene>
    <name evidence="2" type="ORF">MSAN_01177100</name>
</gene>
<dbReference type="EMBL" id="JACAZH010000008">
    <property type="protein sequence ID" value="KAF7361440.1"/>
    <property type="molecule type" value="Genomic_DNA"/>
</dbReference>